<dbReference type="InterPro" id="IPR002083">
    <property type="entry name" value="MATH/TRAF_dom"/>
</dbReference>
<organism evidence="4 5">
    <name type="scientific">Miscanthus lutarioriparius</name>
    <dbReference type="NCBI Taxonomy" id="422564"/>
    <lineage>
        <taxon>Eukaryota</taxon>
        <taxon>Viridiplantae</taxon>
        <taxon>Streptophyta</taxon>
        <taxon>Embryophyta</taxon>
        <taxon>Tracheophyta</taxon>
        <taxon>Spermatophyta</taxon>
        <taxon>Magnoliopsida</taxon>
        <taxon>Liliopsida</taxon>
        <taxon>Poales</taxon>
        <taxon>Poaceae</taxon>
        <taxon>PACMAD clade</taxon>
        <taxon>Panicoideae</taxon>
        <taxon>Andropogonodae</taxon>
        <taxon>Andropogoneae</taxon>
        <taxon>Saccharinae</taxon>
        <taxon>Miscanthus</taxon>
    </lineage>
</organism>
<dbReference type="AlphaFoldDB" id="A0A811R401"/>
<dbReference type="Gene3D" id="2.60.210.10">
    <property type="entry name" value="Apoptosis, Tumor Necrosis Factor Receptor Associated Protein 2, Chain A"/>
    <property type="match status" value="1"/>
</dbReference>
<sequence>MASAARLRAQGCRLQPAGPRGGGAWEFFASMLGTSFIEVKLDYSATKNLPKRRVLDGRLLAGGRTWTIVCFPRGVHEDQSDNGEYLSLFATTKSKSRHGVKAVFQAFPMRRDGAPSLSHAKWSSEIHGVGSNGGTVIGWLKFMKRSELELGCYLVDGCVTFVCGIIDLNSNDLHRRLRRLLLGWRRGVLRATGPSLAARSPVFKAQLFGSMADAQTDSITLHDVQPEVFRILLRFMYTDTVPTDTDLIKHLEGSSATDLLQHLLAAADMYQLDRLKLMCAQKLWDCVSPETVAATLVCAEMHNCSELKKMCIDFFVVDKNFKSAVLTEGYSRLIQGFRQLSRRSEQG</sequence>
<reference evidence="4" key="1">
    <citation type="submission" date="2020-10" db="EMBL/GenBank/DDBJ databases">
        <authorList>
            <person name="Han B."/>
            <person name="Lu T."/>
            <person name="Zhao Q."/>
            <person name="Huang X."/>
            <person name="Zhao Y."/>
        </authorList>
    </citation>
    <scope>NUCLEOTIDE SEQUENCE</scope>
</reference>
<evidence type="ECO:0000259" key="3">
    <source>
        <dbReference type="PROSITE" id="PS50097"/>
    </source>
</evidence>
<dbReference type="GO" id="GO:0016567">
    <property type="term" value="P:protein ubiquitination"/>
    <property type="evidence" value="ECO:0007669"/>
    <property type="project" value="InterPro"/>
</dbReference>
<accession>A0A811R401</accession>
<dbReference type="SUPFAM" id="SSF54695">
    <property type="entry name" value="POZ domain"/>
    <property type="match status" value="1"/>
</dbReference>
<dbReference type="InterPro" id="IPR011333">
    <property type="entry name" value="SKP1/BTB/POZ_sf"/>
</dbReference>
<dbReference type="Pfam" id="PF22486">
    <property type="entry name" value="MATH_2"/>
    <property type="match status" value="1"/>
</dbReference>
<dbReference type="CDD" id="cd00121">
    <property type="entry name" value="MATH"/>
    <property type="match status" value="1"/>
</dbReference>
<dbReference type="Gene3D" id="3.30.710.10">
    <property type="entry name" value="Potassium Channel Kv1.1, Chain A"/>
    <property type="match status" value="1"/>
</dbReference>
<dbReference type="InterPro" id="IPR000210">
    <property type="entry name" value="BTB/POZ_dom"/>
</dbReference>
<evidence type="ECO:0000256" key="2">
    <source>
        <dbReference type="ARBA" id="ARBA00010846"/>
    </source>
</evidence>
<dbReference type="InterPro" id="IPR008974">
    <property type="entry name" value="TRAF-like"/>
</dbReference>
<proteinExistence type="inferred from homology"/>
<comment type="caution">
    <text evidence="4">The sequence shown here is derived from an EMBL/GenBank/DDBJ whole genome shotgun (WGS) entry which is preliminary data.</text>
</comment>
<dbReference type="Pfam" id="PF00651">
    <property type="entry name" value="BTB"/>
    <property type="match status" value="1"/>
</dbReference>
<dbReference type="SUPFAM" id="SSF49599">
    <property type="entry name" value="TRAF domain-like"/>
    <property type="match status" value="1"/>
</dbReference>
<dbReference type="Proteomes" id="UP000604825">
    <property type="component" value="Unassembled WGS sequence"/>
</dbReference>
<dbReference type="PANTHER" id="PTHR26379:SF446">
    <property type="entry name" value="BTB_POZ AND MATH DOMAIN-CONTAINING PROTEIN 1"/>
    <property type="match status" value="1"/>
</dbReference>
<protein>
    <recommendedName>
        <fullName evidence="3">BTB domain-containing protein</fullName>
    </recommendedName>
</protein>
<evidence type="ECO:0000256" key="1">
    <source>
        <dbReference type="ARBA" id="ARBA00004906"/>
    </source>
</evidence>
<dbReference type="InterPro" id="IPR045005">
    <property type="entry name" value="BPM1-6"/>
</dbReference>
<dbReference type="EMBL" id="CAJGYO010000013">
    <property type="protein sequence ID" value="CAD6264781.1"/>
    <property type="molecule type" value="Genomic_DNA"/>
</dbReference>
<comment type="pathway">
    <text evidence="1">Protein modification; protein ubiquitination.</text>
</comment>
<dbReference type="OrthoDB" id="682966at2759"/>
<evidence type="ECO:0000313" key="4">
    <source>
        <dbReference type="EMBL" id="CAD6264781.1"/>
    </source>
</evidence>
<comment type="similarity">
    <text evidence="2">Belongs to the Tdpoz family.</text>
</comment>
<dbReference type="PANTHER" id="PTHR26379">
    <property type="entry name" value="BTB/POZ AND MATH DOMAIN-CONTAINING PROTEIN 1"/>
    <property type="match status" value="1"/>
</dbReference>
<keyword evidence="5" id="KW-1185">Reference proteome</keyword>
<dbReference type="Pfam" id="PF24570">
    <property type="entry name" value="BACK_BPM_SPOP"/>
    <property type="match status" value="1"/>
</dbReference>
<dbReference type="PROSITE" id="PS50097">
    <property type="entry name" value="BTB"/>
    <property type="match status" value="1"/>
</dbReference>
<dbReference type="SMART" id="SM00225">
    <property type="entry name" value="BTB"/>
    <property type="match status" value="1"/>
</dbReference>
<evidence type="ECO:0000313" key="5">
    <source>
        <dbReference type="Proteomes" id="UP000604825"/>
    </source>
</evidence>
<dbReference type="InterPro" id="IPR056423">
    <property type="entry name" value="BACK_BPM_SPOP"/>
</dbReference>
<gene>
    <name evidence="4" type="ORF">NCGR_LOCUS48086</name>
</gene>
<dbReference type="Gene3D" id="1.25.40.420">
    <property type="match status" value="1"/>
</dbReference>
<feature type="domain" description="BTB" evidence="3">
    <location>
        <begin position="180"/>
        <end position="245"/>
    </location>
</feature>
<name>A0A811R401_9POAL</name>